<organism evidence="4">
    <name type="scientific">Ancoracysta twista</name>
    <dbReference type="NCBI Taxonomy" id="2044563"/>
    <lineage>
        <taxon>Eukaryota</taxon>
        <taxon>Provora</taxon>
        <taxon>Nebulidia</taxon>
        <taxon>Nebulidea</taxon>
        <taxon>Nebulidida</taxon>
        <taxon>Nebulidae</taxon>
    </lineage>
</organism>
<dbReference type="GO" id="GO:0006412">
    <property type="term" value="P:translation"/>
    <property type="evidence" value="ECO:0007669"/>
    <property type="project" value="InterPro"/>
</dbReference>
<dbReference type="SUPFAM" id="SSF56047">
    <property type="entry name" value="Ribosomal protein S8"/>
    <property type="match status" value="1"/>
</dbReference>
<dbReference type="EMBL" id="MG202008">
    <property type="protein sequence ID" value="ATY40931.1"/>
    <property type="molecule type" value="Genomic_DNA"/>
</dbReference>
<reference evidence="4" key="1">
    <citation type="journal article" date="2017" name="Curr. Biol.">
        <title>A New Lineage of Eukaryotes Illuminates Early Mitochondrial Genome Reduction.</title>
        <authorList>
            <person name="Janouskovec J."/>
            <person name="Tikhonenkov D.V."/>
            <person name="Burki F."/>
            <person name="Howe A.T."/>
            <person name="Rohwer F.L."/>
            <person name="Mylnikov A.P."/>
            <person name="Keeling P.J."/>
        </authorList>
    </citation>
    <scope>NUCLEOTIDE SEQUENCE</scope>
    <source>
        <strain evidence="4">TD-1</strain>
    </source>
</reference>
<name>A0A2H4R8E5_9EUKA</name>
<comment type="similarity">
    <text evidence="1">Belongs to the universal ribosomal protein uS8 family.</text>
</comment>
<protein>
    <submittedName>
        <fullName evidence="4">Ribosomal protein S8</fullName>
    </submittedName>
</protein>
<dbReference type="Pfam" id="PF00410">
    <property type="entry name" value="Ribosomal_S8"/>
    <property type="match status" value="1"/>
</dbReference>
<geneLocation type="mitochondrion" evidence="4"/>
<dbReference type="Gene3D" id="3.30.1490.10">
    <property type="match status" value="1"/>
</dbReference>
<dbReference type="AlphaFoldDB" id="A0A2H4R8E5"/>
<dbReference type="GO" id="GO:1990904">
    <property type="term" value="C:ribonucleoprotein complex"/>
    <property type="evidence" value="ECO:0007669"/>
    <property type="project" value="UniProtKB-KW"/>
</dbReference>
<gene>
    <name evidence="4" type="primary">rps8</name>
</gene>
<evidence type="ECO:0000313" key="4">
    <source>
        <dbReference type="EMBL" id="ATY40931.1"/>
    </source>
</evidence>
<proteinExistence type="inferred from homology"/>
<dbReference type="Gene3D" id="3.30.1370.30">
    <property type="match status" value="1"/>
</dbReference>
<dbReference type="InterPro" id="IPR035987">
    <property type="entry name" value="Ribosomal_uS8_sf"/>
</dbReference>
<accession>A0A2H4R8E5</accession>
<dbReference type="RefSeq" id="YP_009446443.1">
    <property type="nucleotide sequence ID" value="NC_036491.1"/>
</dbReference>
<evidence type="ECO:0000256" key="3">
    <source>
        <dbReference type="ARBA" id="ARBA00023274"/>
    </source>
</evidence>
<dbReference type="GeneID" id="35199378"/>
<dbReference type="GO" id="GO:0003735">
    <property type="term" value="F:structural constituent of ribosome"/>
    <property type="evidence" value="ECO:0007669"/>
    <property type="project" value="InterPro"/>
</dbReference>
<keyword evidence="2 4" id="KW-0689">Ribosomal protein</keyword>
<dbReference type="InterPro" id="IPR000630">
    <property type="entry name" value="Ribosomal_uS8"/>
</dbReference>
<keyword evidence="4" id="KW-0496">Mitochondrion</keyword>
<keyword evidence="3" id="KW-0687">Ribonucleoprotein</keyword>
<dbReference type="GO" id="GO:0005840">
    <property type="term" value="C:ribosome"/>
    <property type="evidence" value="ECO:0007669"/>
    <property type="project" value="UniProtKB-KW"/>
</dbReference>
<evidence type="ECO:0000256" key="2">
    <source>
        <dbReference type="ARBA" id="ARBA00022980"/>
    </source>
</evidence>
<sequence>MKNSSSFSHDPLSALLSSIKVNATAGHQTLFIPASKFNYAVINWLEKAGYIFKVKQIKDLRGKITFKIHLKGHISLNLFKNLKRISRPGKRVYLSYRELLFHKNKMGQFNTYLISTSAGLKDLNYCIQNHLGGEILFRI</sequence>
<evidence type="ECO:0000256" key="1">
    <source>
        <dbReference type="ARBA" id="ARBA00006471"/>
    </source>
</evidence>